<protein>
    <submittedName>
        <fullName evidence="2">Uncharacterized protein</fullName>
    </submittedName>
</protein>
<evidence type="ECO:0000313" key="2">
    <source>
        <dbReference type="EMBL" id="BCI55067.1"/>
    </source>
</evidence>
<evidence type="ECO:0000256" key="1">
    <source>
        <dbReference type="SAM" id="MobiDB-lite"/>
    </source>
</evidence>
<reference evidence="2 3" key="1">
    <citation type="submission" date="2020-07" db="EMBL/GenBank/DDBJ databases">
        <title>Complete genome sequence of Mycolicibacterium litorale like strain isolated from cardiac implantable electronic device infection.</title>
        <authorList>
            <person name="Fukano H."/>
            <person name="Miyama H."/>
            <person name="Hoshino Y."/>
        </authorList>
    </citation>
    <scope>NUCLEOTIDE SEQUENCE [LARGE SCALE GENOMIC DNA]</scope>
    <source>
        <strain evidence="2 3">NIIDNTM18</strain>
    </source>
</reference>
<feature type="compositionally biased region" description="Low complexity" evidence="1">
    <location>
        <begin position="16"/>
        <end position="25"/>
    </location>
</feature>
<proteinExistence type="predicted"/>
<feature type="region of interest" description="Disordered" evidence="1">
    <location>
        <begin position="16"/>
        <end position="62"/>
    </location>
</feature>
<sequence length="62" mass="6533">MICTIGLTTALTNPNTTATTKMMPTRSTVLSPPTKEMPETSCVTTHNATPVTAARSRKLPTG</sequence>
<organism evidence="2 3">
    <name type="scientific">Mycolicibacterium litorale</name>
    <dbReference type="NCBI Taxonomy" id="758802"/>
    <lineage>
        <taxon>Bacteria</taxon>
        <taxon>Bacillati</taxon>
        <taxon>Actinomycetota</taxon>
        <taxon>Actinomycetes</taxon>
        <taxon>Mycobacteriales</taxon>
        <taxon>Mycobacteriaceae</taxon>
        <taxon>Mycolicibacterium</taxon>
    </lineage>
</organism>
<dbReference type="Proteomes" id="UP000515734">
    <property type="component" value="Chromosome"/>
</dbReference>
<gene>
    <name evidence="2" type="ORF">NIIDNTM18_43450</name>
</gene>
<dbReference type="AlphaFoldDB" id="A0A6S6PBS0"/>
<feature type="compositionally biased region" description="Polar residues" evidence="1">
    <location>
        <begin position="41"/>
        <end position="50"/>
    </location>
</feature>
<accession>A0A6S6PBS0</accession>
<evidence type="ECO:0000313" key="3">
    <source>
        <dbReference type="Proteomes" id="UP000515734"/>
    </source>
</evidence>
<name>A0A6S6PBS0_9MYCO</name>
<dbReference type="EMBL" id="AP023287">
    <property type="protein sequence ID" value="BCI55067.1"/>
    <property type="molecule type" value="Genomic_DNA"/>
</dbReference>